<dbReference type="Proteomes" id="UP001201463">
    <property type="component" value="Unassembled WGS sequence"/>
</dbReference>
<proteinExistence type="predicted"/>
<gene>
    <name evidence="1" type="ORF">LXT12_14830</name>
</gene>
<evidence type="ECO:0000313" key="1">
    <source>
        <dbReference type="EMBL" id="MCE4538525.1"/>
    </source>
</evidence>
<accession>A0ABS8XH14</accession>
<protein>
    <submittedName>
        <fullName evidence="1">Uncharacterized protein</fullName>
    </submittedName>
</protein>
<name>A0ABS8XH14_9BURK</name>
<keyword evidence="2" id="KW-1185">Reference proteome</keyword>
<dbReference type="RefSeq" id="WP_233392955.1">
    <property type="nucleotide sequence ID" value="NZ_JAJTWT010000005.1"/>
</dbReference>
<reference evidence="1 2" key="1">
    <citation type="submission" date="2021-12" db="EMBL/GenBank/DDBJ databases">
        <title>Genome seq of p7.</title>
        <authorList>
            <person name="Seo T."/>
        </authorList>
    </citation>
    <scope>NUCLEOTIDE SEQUENCE [LARGE SCALE GENOMIC DNA]</scope>
    <source>
        <strain evidence="1 2">P7</strain>
    </source>
</reference>
<sequence>MFLLDDGSPERGDMACAAKPTCGQFVKVTLRMSPVYAAMLARQARAADVAQGQYVCTLLDGAPAPPLCADHSASVSALRASTDRVAAMSADLNAFLRLLGHVPAGELAGYRAGLKSLASDMRAHLAKASALIADLAPTRRPRR</sequence>
<dbReference type="EMBL" id="JAJTWT010000005">
    <property type="protein sequence ID" value="MCE4538525.1"/>
    <property type="molecule type" value="Genomic_DNA"/>
</dbReference>
<organism evidence="1 2">
    <name type="scientific">Pelomonas caseinilytica</name>
    <dbReference type="NCBI Taxonomy" id="2906763"/>
    <lineage>
        <taxon>Bacteria</taxon>
        <taxon>Pseudomonadati</taxon>
        <taxon>Pseudomonadota</taxon>
        <taxon>Betaproteobacteria</taxon>
        <taxon>Burkholderiales</taxon>
        <taxon>Sphaerotilaceae</taxon>
        <taxon>Roseateles</taxon>
    </lineage>
</organism>
<comment type="caution">
    <text evidence="1">The sequence shown here is derived from an EMBL/GenBank/DDBJ whole genome shotgun (WGS) entry which is preliminary data.</text>
</comment>
<evidence type="ECO:0000313" key="2">
    <source>
        <dbReference type="Proteomes" id="UP001201463"/>
    </source>
</evidence>